<evidence type="ECO:0000313" key="2">
    <source>
        <dbReference type="EMBL" id="MEU7298440.1"/>
    </source>
</evidence>
<feature type="region of interest" description="Disordered" evidence="1">
    <location>
        <begin position="1"/>
        <end position="24"/>
    </location>
</feature>
<gene>
    <name evidence="2" type="ORF">AB0A76_35525</name>
</gene>
<keyword evidence="3" id="KW-1185">Reference proteome</keyword>
<dbReference type="RefSeq" id="WP_359217438.1">
    <property type="nucleotide sequence ID" value="NZ_JBEZAM010000122.1"/>
</dbReference>
<organism evidence="2 3">
    <name type="scientific">Streptomyces exfoliatus</name>
    <name type="common">Streptomyces hydrogenans</name>
    <dbReference type="NCBI Taxonomy" id="1905"/>
    <lineage>
        <taxon>Bacteria</taxon>
        <taxon>Bacillati</taxon>
        <taxon>Actinomycetota</taxon>
        <taxon>Actinomycetes</taxon>
        <taxon>Kitasatosporales</taxon>
        <taxon>Streptomycetaceae</taxon>
        <taxon>Streptomyces</taxon>
    </lineage>
</organism>
<dbReference type="EMBL" id="JBEZAM010000122">
    <property type="protein sequence ID" value="MEU7298440.1"/>
    <property type="molecule type" value="Genomic_DNA"/>
</dbReference>
<accession>A0ABV3D7I2</accession>
<name>A0ABV3D7I2_STREX</name>
<comment type="caution">
    <text evidence="2">The sequence shown here is derived from an EMBL/GenBank/DDBJ whole genome shotgun (WGS) entry which is preliminary data.</text>
</comment>
<protein>
    <recommendedName>
        <fullName evidence="4">Transposase</fullName>
    </recommendedName>
</protein>
<proteinExistence type="predicted"/>
<reference evidence="2 3" key="1">
    <citation type="submission" date="2024-06" db="EMBL/GenBank/DDBJ databases">
        <title>The Natural Products Discovery Center: Release of the First 8490 Sequenced Strains for Exploring Actinobacteria Biosynthetic Diversity.</title>
        <authorList>
            <person name="Kalkreuter E."/>
            <person name="Kautsar S.A."/>
            <person name="Yang D."/>
            <person name="Bader C.D."/>
            <person name="Teijaro C.N."/>
            <person name="Fluegel L."/>
            <person name="Davis C.M."/>
            <person name="Simpson J.R."/>
            <person name="Lauterbach L."/>
            <person name="Steele A.D."/>
            <person name="Gui C."/>
            <person name="Meng S."/>
            <person name="Li G."/>
            <person name="Viehrig K."/>
            <person name="Ye F."/>
            <person name="Su P."/>
            <person name="Kiefer A.F."/>
            <person name="Nichols A."/>
            <person name="Cepeda A.J."/>
            <person name="Yan W."/>
            <person name="Fan B."/>
            <person name="Jiang Y."/>
            <person name="Adhikari A."/>
            <person name="Zheng C.-J."/>
            <person name="Schuster L."/>
            <person name="Cowan T.M."/>
            <person name="Smanski M.J."/>
            <person name="Chevrette M.G."/>
            <person name="De Carvalho L.P.S."/>
            <person name="Shen B."/>
        </authorList>
    </citation>
    <scope>NUCLEOTIDE SEQUENCE [LARGE SCALE GENOMIC DNA]</scope>
    <source>
        <strain evidence="2 3">NPDC045705</strain>
    </source>
</reference>
<dbReference type="Proteomes" id="UP001551210">
    <property type="component" value="Unassembled WGS sequence"/>
</dbReference>
<sequence>MEADSVYASGALRPEHPIWGDEPDPGRAYVWQEYAQWTRVERVILSRT</sequence>
<evidence type="ECO:0000313" key="3">
    <source>
        <dbReference type="Proteomes" id="UP001551210"/>
    </source>
</evidence>
<evidence type="ECO:0000256" key="1">
    <source>
        <dbReference type="SAM" id="MobiDB-lite"/>
    </source>
</evidence>
<evidence type="ECO:0008006" key="4">
    <source>
        <dbReference type="Google" id="ProtNLM"/>
    </source>
</evidence>